<gene>
    <name evidence="1" type="ORF">ACFPUZ_02335</name>
</gene>
<reference evidence="2" key="1">
    <citation type="journal article" date="2019" name="Int. J. Syst. Evol. Microbiol.">
        <title>The Global Catalogue of Microorganisms (GCM) 10K type strain sequencing project: providing services to taxonomists for standard genome sequencing and annotation.</title>
        <authorList>
            <consortium name="The Broad Institute Genomics Platform"/>
            <consortium name="The Broad Institute Genome Sequencing Center for Infectious Disease"/>
            <person name="Wu L."/>
            <person name="Ma J."/>
        </authorList>
    </citation>
    <scope>NUCLEOTIDE SEQUENCE [LARGE SCALE GENOMIC DNA]</scope>
    <source>
        <strain evidence="2">CCUG 51943</strain>
    </source>
</reference>
<dbReference type="Proteomes" id="UP001596244">
    <property type="component" value="Unassembled WGS sequence"/>
</dbReference>
<protein>
    <submittedName>
        <fullName evidence="1">Uncharacterized protein</fullName>
    </submittedName>
</protein>
<name>A0ABW1Q9X4_9CORY</name>
<keyword evidence="2" id="KW-1185">Reference proteome</keyword>
<organism evidence="1 2">
    <name type="scientific">Corynebacterium nasicanis</name>
    <dbReference type="NCBI Taxonomy" id="1448267"/>
    <lineage>
        <taxon>Bacteria</taxon>
        <taxon>Bacillati</taxon>
        <taxon>Actinomycetota</taxon>
        <taxon>Actinomycetes</taxon>
        <taxon>Mycobacteriales</taxon>
        <taxon>Corynebacteriaceae</taxon>
        <taxon>Corynebacterium</taxon>
    </lineage>
</organism>
<accession>A0ABW1Q9X4</accession>
<sequence length="238" mass="25404">MSHRARTRHWYIAVVPAVLFALAASSFRYVDVYRPNAPTERIAGAVGESLHIEQTATVEGADNLIAADVTLTSAQLVRREDVPEMSTGADIDIIAVNFDWAASPDIPLRTCDLRLISEAGKRYLPSPRLSSALVNPPAVLHSVSHCVPEDAPGPLMAMGIELGTSEYDGPPRPETWSTTVYFVVPGGTQPSAVEMIWQTPVYLEFTGVSLDSAPVSLPADARSSLSSAGAMNTTAATK</sequence>
<dbReference type="EMBL" id="JBHSQE010000001">
    <property type="protein sequence ID" value="MFC6145649.1"/>
    <property type="molecule type" value="Genomic_DNA"/>
</dbReference>
<evidence type="ECO:0000313" key="2">
    <source>
        <dbReference type="Proteomes" id="UP001596244"/>
    </source>
</evidence>
<dbReference type="RefSeq" id="WP_376999491.1">
    <property type="nucleotide sequence ID" value="NZ_JBHSQE010000001.1"/>
</dbReference>
<comment type="caution">
    <text evidence="1">The sequence shown here is derived from an EMBL/GenBank/DDBJ whole genome shotgun (WGS) entry which is preliminary data.</text>
</comment>
<proteinExistence type="predicted"/>
<evidence type="ECO:0000313" key="1">
    <source>
        <dbReference type="EMBL" id="MFC6145649.1"/>
    </source>
</evidence>